<dbReference type="Proteomes" id="UP000799767">
    <property type="component" value="Unassembled WGS sequence"/>
</dbReference>
<comment type="subcellular location">
    <subcellularLocation>
        <location evidence="1">Cell projection</location>
        <location evidence="1">Cilium</location>
    </subcellularLocation>
</comment>
<accession>A0A6A6Q4L9</accession>
<dbReference type="InterPro" id="IPR000938">
    <property type="entry name" value="CAP-Gly_domain"/>
</dbReference>
<dbReference type="PROSITE" id="PS50245">
    <property type="entry name" value="CAP_GLY_2"/>
    <property type="match status" value="1"/>
</dbReference>
<dbReference type="SMART" id="SM01052">
    <property type="entry name" value="CAP_GLY"/>
    <property type="match status" value="1"/>
</dbReference>
<feature type="region of interest" description="Disordered" evidence="6">
    <location>
        <begin position="509"/>
        <end position="536"/>
    </location>
</feature>
<dbReference type="EMBL" id="MU001632">
    <property type="protein sequence ID" value="KAF2486934.1"/>
    <property type="molecule type" value="Genomic_DNA"/>
</dbReference>
<dbReference type="AlphaFoldDB" id="A0A6A6Q4L9"/>
<dbReference type="InterPro" id="IPR032675">
    <property type="entry name" value="LRR_dom_sf"/>
</dbReference>
<gene>
    <name evidence="8" type="ORF">BDY17DRAFT_245977</name>
</gene>
<dbReference type="PROSITE" id="PS51450">
    <property type="entry name" value="LRR"/>
    <property type="match status" value="1"/>
</dbReference>
<feature type="compositionally biased region" description="Basic and acidic residues" evidence="6">
    <location>
        <begin position="509"/>
        <end position="518"/>
    </location>
</feature>
<dbReference type="Pfam" id="PF01302">
    <property type="entry name" value="CAP_GLY"/>
    <property type="match status" value="1"/>
</dbReference>
<dbReference type="Gene3D" id="2.30.30.190">
    <property type="entry name" value="CAP Gly-rich-like domain"/>
    <property type="match status" value="1"/>
</dbReference>
<keyword evidence="3" id="KW-0677">Repeat</keyword>
<keyword evidence="2" id="KW-0433">Leucine-rich repeat</keyword>
<dbReference type="SUPFAM" id="SSF52047">
    <property type="entry name" value="RNI-like"/>
    <property type="match status" value="1"/>
</dbReference>
<proteinExistence type="predicted"/>
<evidence type="ECO:0000256" key="4">
    <source>
        <dbReference type="ARBA" id="ARBA00023069"/>
    </source>
</evidence>
<reference evidence="8" key="1">
    <citation type="journal article" date="2020" name="Stud. Mycol.">
        <title>101 Dothideomycetes genomes: a test case for predicting lifestyles and emergence of pathogens.</title>
        <authorList>
            <person name="Haridas S."/>
            <person name="Albert R."/>
            <person name="Binder M."/>
            <person name="Bloem J."/>
            <person name="Labutti K."/>
            <person name="Salamov A."/>
            <person name="Andreopoulos B."/>
            <person name="Baker S."/>
            <person name="Barry K."/>
            <person name="Bills G."/>
            <person name="Bluhm B."/>
            <person name="Cannon C."/>
            <person name="Castanera R."/>
            <person name="Culley D."/>
            <person name="Daum C."/>
            <person name="Ezra D."/>
            <person name="Gonzalez J."/>
            <person name="Henrissat B."/>
            <person name="Kuo A."/>
            <person name="Liang C."/>
            <person name="Lipzen A."/>
            <person name="Lutzoni F."/>
            <person name="Magnuson J."/>
            <person name="Mondo S."/>
            <person name="Nolan M."/>
            <person name="Ohm R."/>
            <person name="Pangilinan J."/>
            <person name="Park H.-J."/>
            <person name="Ramirez L."/>
            <person name="Alfaro M."/>
            <person name="Sun H."/>
            <person name="Tritt A."/>
            <person name="Yoshinaga Y."/>
            <person name="Zwiers L.-H."/>
            <person name="Turgeon B."/>
            <person name="Goodwin S."/>
            <person name="Spatafora J."/>
            <person name="Crous P."/>
            <person name="Grigoriev I."/>
        </authorList>
    </citation>
    <scope>NUCLEOTIDE SEQUENCE</scope>
    <source>
        <strain evidence="8">CBS 113389</strain>
    </source>
</reference>
<evidence type="ECO:0000256" key="1">
    <source>
        <dbReference type="ARBA" id="ARBA00004138"/>
    </source>
</evidence>
<feature type="domain" description="CAP-Gly" evidence="7">
    <location>
        <begin position="25"/>
        <end position="71"/>
    </location>
</feature>
<evidence type="ECO:0000313" key="9">
    <source>
        <dbReference type="Proteomes" id="UP000799767"/>
    </source>
</evidence>
<dbReference type="RefSeq" id="XP_033593503.1">
    <property type="nucleotide sequence ID" value="XM_033730679.1"/>
</dbReference>
<dbReference type="InterPro" id="IPR050576">
    <property type="entry name" value="Cilia_flagella_integrity"/>
</dbReference>
<keyword evidence="4" id="KW-0969">Cilium</keyword>
<keyword evidence="9" id="KW-1185">Reference proteome</keyword>
<dbReference type="OrthoDB" id="5273213at2759"/>
<evidence type="ECO:0000256" key="3">
    <source>
        <dbReference type="ARBA" id="ARBA00022737"/>
    </source>
</evidence>
<sequence length="572" mass="63843">MTTPEYYVGQRLSLKGQACTVQYLGTVGDKAGSWLGVEWDDPARGKHDGTFAGVRYFHCRSKSPTAASFVKPAQSWDAPRSFLTALKDKYMPDYHADQAQIVYISGKQAEEVGFEKFSQRQSRLHGVHVLVLDRMRIKHAFQSDEEKSAIQHLCADITELDLSGNLFEAFQEVLVLCKLFPKLRTLTLDSNRFAVGGSYGDSGHGTLSVIATVKYLSLATTLFSPKDRDGIISRFPKLETLVLTANEISGPLHLQTPPHLSTLDLSDNELISLSDLRHLQNPHLHTILLRRNRIQTVTTEAEPAFALSVTEIDLTYNAVDTWLFFNSITKHTFPNLTHLRVTGNSLYQHLVSAEGKPLTSEDGYMLTLARLPQLQFLNYAKITEKERLNAETYYLGQIAAELSLASEEAEAGILAKHPRYRELCEEYGEPSIQRRSKANGQVEPNSLAARLVAVTFILAASEMPQISERHWTEEVPKTFNIYALLGTVGKRLGVMPLDLNLILETNERDPAGRNDARGAPEWWDSSDDEEAAAAGAEGEWIKRETVLVPGTRTLGTYVDGREATVRVEERRG</sequence>
<dbReference type="InterPro" id="IPR036859">
    <property type="entry name" value="CAP-Gly_dom_sf"/>
</dbReference>
<evidence type="ECO:0000256" key="5">
    <source>
        <dbReference type="ARBA" id="ARBA00023273"/>
    </source>
</evidence>
<dbReference type="PROSITE" id="PS00845">
    <property type="entry name" value="CAP_GLY_1"/>
    <property type="match status" value="1"/>
</dbReference>
<evidence type="ECO:0000256" key="6">
    <source>
        <dbReference type="SAM" id="MobiDB-lite"/>
    </source>
</evidence>
<evidence type="ECO:0000256" key="2">
    <source>
        <dbReference type="ARBA" id="ARBA00022614"/>
    </source>
</evidence>
<organism evidence="8 9">
    <name type="scientific">Neohortaea acidophila</name>
    <dbReference type="NCBI Taxonomy" id="245834"/>
    <lineage>
        <taxon>Eukaryota</taxon>
        <taxon>Fungi</taxon>
        <taxon>Dikarya</taxon>
        <taxon>Ascomycota</taxon>
        <taxon>Pezizomycotina</taxon>
        <taxon>Dothideomycetes</taxon>
        <taxon>Dothideomycetidae</taxon>
        <taxon>Mycosphaerellales</taxon>
        <taxon>Teratosphaeriaceae</taxon>
        <taxon>Neohortaea</taxon>
    </lineage>
</organism>
<dbReference type="GeneID" id="54471681"/>
<dbReference type="PANTHER" id="PTHR45973:SF9">
    <property type="entry name" value="LEUCINE-RICH REPEAT-CONTAINING PROTEIN 46"/>
    <property type="match status" value="1"/>
</dbReference>
<evidence type="ECO:0000313" key="8">
    <source>
        <dbReference type="EMBL" id="KAF2486934.1"/>
    </source>
</evidence>
<evidence type="ECO:0000259" key="7">
    <source>
        <dbReference type="PROSITE" id="PS50245"/>
    </source>
</evidence>
<name>A0A6A6Q4L9_9PEZI</name>
<dbReference type="InterPro" id="IPR001611">
    <property type="entry name" value="Leu-rich_rpt"/>
</dbReference>
<keyword evidence="5" id="KW-0966">Cell projection</keyword>
<dbReference type="PANTHER" id="PTHR45973">
    <property type="entry name" value="PROTEIN PHOSPHATASE 1 REGULATORY SUBUNIT SDS22-RELATED"/>
    <property type="match status" value="1"/>
</dbReference>
<dbReference type="SUPFAM" id="SSF74924">
    <property type="entry name" value="Cap-Gly domain"/>
    <property type="match status" value="1"/>
</dbReference>
<protein>
    <recommendedName>
        <fullName evidence="7">CAP-Gly domain-containing protein</fullName>
    </recommendedName>
</protein>
<dbReference type="Gene3D" id="3.80.10.10">
    <property type="entry name" value="Ribonuclease Inhibitor"/>
    <property type="match status" value="2"/>
</dbReference>